<accession>A0A2P8H250</accession>
<dbReference type="Gene3D" id="2.60.40.10">
    <property type="entry name" value="Immunoglobulins"/>
    <property type="match status" value="1"/>
</dbReference>
<evidence type="ECO:0000313" key="2">
    <source>
        <dbReference type="Proteomes" id="UP000242682"/>
    </source>
</evidence>
<proteinExistence type="predicted"/>
<name>A0A2P8H250_9BACL</name>
<dbReference type="InterPro" id="IPR013783">
    <property type="entry name" value="Ig-like_fold"/>
</dbReference>
<dbReference type="Proteomes" id="UP000242682">
    <property type="component" value="Unassembled WGS sequence"/>
</dbReference>
<reference evidence="1 2" key="1">
    <citation type="submission" date="2018-03" db="EMBL/GenBank/DDBJ databases">
        <title>Genomic Encyclopedia of Type Strains, Phase III (KMG-III): the genomes of soil and plant-associated and newly described type strains.</title>
        <authorList>
            <person name="Whitman W."/>
        </authorList>
    </citation>
    <scope>NUCLEOTIDE SEQUENCE [LARGE SCALE GENOMIC DNA]</scope>
    <source>
        <strain evidence="1 2">CGMCC 1.12259</strain>
    </source>
</reference>
<dbReference type="RefSeq" id="WP_245894452.1">
    <property type="nucleotide sequence ID" value="NZ_PYAT01000005.1"/>
</dbReference>
<keyword evidence="2" id="KW-1185">Reference proteome</keyword>
<comment type="caution">
    <text evidence="1">The sequence shown here is derived from an EMBL/GenBank/DDBJ whole genome shotgun (WGS) entry which is preliminary data.</text>
</comment>
<evidence type="ECO:0000313" key="1">
    <source>
        <dbReference type="EMBL" id="PSL40291.1"/>
    </source>
</evidence>
<protein>
    <submittedName>
        <fullName evidence="1">Uncharacterized protein DUF3238</fullName>
    </submittedName>
</protein>
<dbReference type="AlphaFoldDB" id="A0A2P8H250"/>
<organism evidence="1 2">
    <name type="scientific">Planomicrobium soli</name>
    <dbReference type="NCBI Taxonomy" id="1176648"/>
    <lineage>
        <taxon>Bacteria</taxon>
        <taxon>Bacillati</taxon>
        <taxon>Bacillota</taxon>
        <taxon>Bacilli</taxon>
        <taxon>Bacillales</taxon>
        <taxon>Caryophanaceae</taxon>
        <taxon>Planomicrobium</taxon>
    </lineage>
</organism>
<dbReference type="EMBL" id="PYAT01000005">
    <property type="protein sequence ID" value="PSL40291.1"/>
    <property type="molecule type" value="Genomic_DNA"/>
</dbReference>
<dbReference type="InterPro" id="IPR021631">
    <property type="entry name" value="DUF3238"/>
</dbReference>
<sequence length="401" mass="46294">MLPNSIEIELVQQSDTVIDFTWTYTGDTCRVTRDEEVIYTGTQNSLKDENLQRGELYTYTIERLDAEEKTIEKIKMQTGTENHVDDFVNRLQQIAITTILSRSKIVLAWGAIEGIEEFEIYRDGELIATVAKNQFTDRNAEPDQTYTYWIRGKRPLERSEESFKAEKSVVARIFGLLNVNSSPEQAAEEEFWITKKVGSCDQMLTEEEQPKTELQYPIWHFRYTTFLPQEYLPSPNPLSPNRYFAGDGRGFDPESKHYRTQVNFSLEMTEGGAVLEYEKDVGTSIAYDWRKKFRKADVASSEGIVLEKVKEDPHKVSISLKHSVGNPLTTSPNIDYGISATFYRTGYYDIIGIHDQAPNHEVYIRKSQDDDWEQIHEAESKGLAWMSEAIASQYWRISTFE</sequence>
<gene>
    <name evidence="1" type="ORF">B0H99_10568</name>
</gene>
<dbReference type="Pfam" id="PF11579">
    <property type="entry name" value="DUF3238"/>
    <property type="match status" value="1"/>
</dbReference>